<keyword evidence="11" id="KW-1185">Reference proteome</keyword>
<dbReference type="InterPro" id="IPR001315">
    <property type="entry name" value="CARD"/>
</dbReference>
<dbReference type="Pfam" id="PF13553">
    <property type="entry name" value="FIIND"/>
    <property type="match status" value="1"/>
</dbReference>
<evidence type="ECO:0000259" key="7">
    <source>
        <dbReference type="PROSITE" id="PS50209"/>
    </source>
</evidence>
<feature type="domain" description="FIIND" evidence="9">
    <location>
        <begin position="964"/>
        <end position="1247"/>
    </location>
</feature>
<dbReference type="SUPFAM" id="SSF47986">
    <property type="entry name" value="DEATH domain"/>
    <property type="match status" value="7"/>
</dbReference>
<keyword evidence="2" id="KW-0963">Cytoplasm</keyword>
<dbReference type="GO" id="GO:0042981">
    <property type="term" value="P:regulation of apoptotic process"/>
    <property type="evidence" value="ECO:0007669"/>
    <property type="project" value="InterPro"/>
</dbReference>
<dbReference type="SMART" id="SM01289">
    <property type="entry name" value="PYRIN"/>
    <property type="match status" value="6"/>
</dbReference>
<feature type="region of interest" description="Disordered" evidence="6">
    <location>
        <begin position="152"/>
        <end position="184"/>
    </location>
</feature>
<organism evidence="10 11">
    <name type="scientific">Oncorhynchus kisutch</name>
    <name type="common">Coho salmon</name>
    <name type="synonym">Salmo kisutch</name>
    <dbReference type="NCBI Taxonomy" id="8019"/>
    <lineage>
        <taxon>Eukaryota</taxon>
        <taxon>Metazoa</taxon>
        <taxon>Chordata</taxon>
        <taxon>Craniata</taxon>
        <taxon>Vertebrata</taxon>
        <taxon>Euteleostomi</taxon>
        <taxon>Actinopterygii</taxon>
        <taxon>Neopterygii</taxon>
        <taxon>Teleostei</taxon>
        <taxon>Protacanthopterygii</taxon>
        <taxon>Salmoniformes</taxon>
        <taxon>Salmonidae</taxon>
        <taxon>Salmoninae</taxon>
        <taxon>Oncorhynchus</taxon>
    </lineage>
</organism>
<dbReference type="Gene3D" id="1.10.533.10">
    <property type="entry name" value="Death Domain, Fas"/>
    <property type="match status" value="7"/>
</dbReference>
<dbReference type="InterPro" id="IPR025307">
    <property type="entry name" value="FIIND_dom"/>
</dbReference>
<feature type="compositionally biased region" description="Basic residues" evidence="6">
    <location>
        <begin position="165"/>
        <end position="184"/>
    </location>
</feature>
<evidence type="ECO:0000256" key="3">
    <source>
        <dbReference type="ARBA" id="ARBA00022588"/>
    </source>
</evidence>
<gene>
    <name evidence="10" type="primary">LOC109887373</name>
</gene>
<feature type="compositionally biased region" description="Basic and acidic residues" evidence="6">
    <location>
        <begin position="464"/>
        <end position="473"/>
    </location>
</feature>
<dbReference type="GO" id="GO:0006954">
    <property type="term" value="P:inflammatory response"/>
    <property type="evidence" value="ECO:0007669"/>
    <property type="project" value="UniProtKB-KW"/>
</dbReference>
<dbReference type="Proteomes" id="UP000694557">
    <property type="component" value="Unassembled WGS sequence"/>
</dbReference>
<evidence type="ECO:0000256" key="5">
    <source>
        <dbReference type="ARBA" id="ARBA00023198"/>
    </source>
</evidence>
<keyword evidence="4" id="KW-0391">Immunity</keyword>
<feature type="domain" description="Pyrin" evidence="8">
    <location>
        <begin position="59"/>
        <end position="150"/>
    </location>
</feature>
<comment type="subcellular location">
    <subcellularLocation>
        <location evidence="1">Cytoplasm</location>
        <location evidence="1">Cytosol</location>
    </subcellularLocation>
</comment>
<protein>
    <submittedName>
        <fullName evidence="10">Uncharacterized LOC109887373</fullName>
    </submittedName>
</protein>
<dbReference type="GeneTree" id="ENSGT00730000111912"/>
<proteinExistence type="predicted"/>
<feature type="region of interest" description="Disordered" evidence="6">
    <location>
        <begin position="1"/>
        <end position="42"/>
    </location>
</feature>
<feature type="region of interest" description="Disordered" evidence="6">
    <location>
        <begin position="439"/>
        <end position="473"/>
    </location>
</feature>
<keyword evidence="3" id="KW-0399">Innate immunity</keyword>
<feature type="domain" description="Pyrin" evidence="8">
    <location>
        <begin position="196"/>
        <end position="278"/>
    </location>
</feature>
<feature type="domain" description="Pyrin" evidence="8">
    <location>
        <begin position="629"/>
        <end position="711"/>
    </location>
</feature>
<dbReference type="SMART" id="SM00114">
    <property type="entry name" value="CARD"/>
    <property type="match status" value="1"/>
</dbReference>
<dbReference type="CDD" id="cd08321">
    <property type="entry name" value="Pyrin_ASC-like"/>
    <property type="match status" value="2"/>
</dbReference>
<keyword evidence="5" id="KW-0395">Inflammatory response</keyword>
<evidence type="ECO:0000313" key="10">
    <source>
        <dbReference type="Ensembl" id="ENSOKIP00005055239.1"/>
    </source>
</evidence>
<feature type="region of interest" description="Disordered" evidence="6">
    <location>
        <begin position="933"/>
        <end position="975"/>
    </location>
</feature>
<dbReference type="Pfam" id="PF23679">
    <property type="entry name" value="UPA-FIIND"/>
    <property type="match status" value="1"/>
</dbReference>
<evidence type="ECO:0000313" key="11">
    <source>
        <dbReference type="Proteomes" id="UP000694557"/>
    </source>
</evidence>
<evidence type="ECO:0000256" key="6">
    <source>
        <dbReference type="SAM" id="MobiDB-lite"/>
    </source>
</evidence>
<dbReference type="InterPro" id="IPR051249">
    <property type="entry name" value="NLRP_Inflammasome"/>
</dbReference>
<feature type="compositionally biased region" description="Basic and acidic residues" evidence="6">
    <location>
        <begin position="959"/>
        <end position="975"/>
    </location>
</feature>
<accession>A0A8C7HE05</accession>
<evidence type="ECO:0000259" key="8">
    <source>
        <dbReference type="PROSITE" id="PS50824"/>
    </source>
</evidence>
<feature type="domain" description="Pyrin" evidence="8">
    <location>
        <begin position="348"/>
        <end position="430"/>
    </location>
</feature>
<dbReference type="PANTHER" id="PTHR46985:SF2">
    <property type="entry name" value="APOPTOSIS-ASSOCIATED SPECK-LIKE PROTEIN CONTAINING A CARD"/>
    <property type="match status" value="1"/>
</dbReference>
<sequence>MDPSKEVAASVKDRMPAGEESEEPSSELPSTSSGMLTESVEEHDLETKISMLEKKLGFMKKSFMLDVPALLLTSLEELTEEQLKKFQSSGSICVFPLIPESQLENTDRQDTVVQMVKRYGPEGAVRNTLKILRRIKRHDVAQKLERDHTRAATWRRDSSDSDTWRRRKKHEAMRKKTHKKKKKEKRSFMLDVPALLLTGLEELTEEQLKIFQISLTTVQLPDFPPIPESQLENTDRQNTVDQMVKRYGPEGAVRNTWRILRRMNLDDLAEKLERYYSRGIPTKDYKSLVHPRPKSSLSHLYNAIHHSPSSSSSILPSGSSKELLSLTTGSSGQLSSQRHQILAVPALLLTTLEELTEEQLKTFQFYLTSGRMLDFPPIPERHLDNTDRQVTVDQIVKRYDHEGAVRNTLKILRRMNLDDLAEKLQRDHIRAVSTTETKWWSDSSDTGNDEEREKKHVHLSRRSRALDREAAGSKDTGITKDRYELVTKPTEKKIEALLLATLEELSTDELKILQQELTPSKQLPPYLTGFPPIPKTQLENNDRQVIVDQMLKRYGPEGVVEITLRILRRMNREDLAEKFERYHGRDSSPVFSQALYPPSVVMEKPSRFLPSSVQHSLQRPQIWTVPALLLTSLEGLTEEQLKTFQSNLTSVQPLGFPPISESQLENTDRPVTVDQMVKRYGPERAVEITLRILRGMKRVDLAEKLQRDHTRAVSTTETKWWSDSSDTGNDEEREKKHVHLSRCSRALDREAAGSKDTGITKDRYELVTKPTEKKIEALLLATLEELSTDELKILQQELTPSKQLPPYLTGFPPIPKTQLENNERQVIVDQMLKRYGPEGVVEITLRILRRMNREDLAEKFERYHGRGKKKRTSEEPSWPGLVSRGEKIEEHCVPFLGRAPFLIKLKKTPKLEMDFSTIPGSQLEMANSLNTEVSVNTQENTQRIDDEELRSENDSPPFLDHHHMSSPEEFTPEIHDQDNRGEYRFQCPSAGLFQCSITGLVFRMEGEGEVLYRTVHWDMRLLSQRGKRPAGPLFMFTCLKGSVCQLHLPHCEIYNSGGCDFLSVAHVTDDDIIEFLPPLETTETHVIINISGFSAYGEVKDEDSPTVPIRALVLLFYKPPVVPKKRSILNVLLLPRNVVIREVQEEWKRRNGDKYIYIETNPRCQLTPNKEYELFTDLTDEYLIQPKDAEFVDFESYENYFPTFQLFIQTVVEQVNLLLKDNGGEESVWDRLVWLPASPTDVPSTVSAVSPADPPANPSAPPGRAFIRRHRMALETRLGLLQPIFLRLQYHGVLIHEEREEVVSKSTKTLQNQTLLDMVVKKGARAQEHFYQVLKEVDPCLVEDLEEQTV</sequence>
<evidence type="ECO:0000256" key="4">
    <source>
        <dbReference type="ARBA" id="ARBA00022859"/>
    </source>
</evidence>
<reference evidence="10" key="2">
    <citation type="submission" date="2025-09" db="UniProtKB">
        <authorList>
            <consortium name="Ensembl"/>
        </authorList>
    </citation>
    <scope>IDENTIFICATION</scope>
</reference>
<dbReference type="Pfam" id="PF02758">
    <property type="entry name" value="PYRIN"/>
    <property type="match status" value="6"/>
</dbReference>
<dbReference type="PROSITE" id="PS50824">
    <property type="entry name" value="DAPIN"/>
    <property type="match status" value="6"/>
</dbReference>
<dbReference type="Ensembl" id="ENSOKIT00005058626.1">
    <property type="protein sequence ID" value="ENSOKIP00005055239.1"/>
    <property type="gene ID" value="ENSOKIG00005023609.1"/>
</dbReference>
<dbReference type="InterPro" id="IPR011029">
    <property type="entry name" value="DEATH-like_dom_sf"/>
</dbReference>
<evidence type="ECO:0000256" key="1">
    <source>
        <dbReference type="ARBA" id="ARBA00004514"/>
    </source>
</evidence>
<dbReference type="GeneID" id="109887373"/>
<feature type="region of interest" description="Disordered" evidence="6">
    <location>
        <begin position="713"/>
        <end position="738"/>
    </location>
</feature>
<feature type="region of interest" description="Disordered" evidence="6">
    <location>
        <begin position="308"/>
        <end position="331"/>
    </location>
</feature>
<evidence type="ECO:0000259" key="9">
    <source>
        <dbReference type="PROSITE" id="PS51830"/>
    </source>
</evidence>
<feature type="domain" description="Pyrin" evidence="8">
    <location>
        <begin position="766"/>
        <end position="866"/>
    </location>
</feature>
<dbReference type="GO" id="GO:0005829">
    <property type="term" value="C:cytosol"/>
    <property type="evidence" value="ECO:0007669"/>
    <property type="project" value="UniProtKB-SubCell"/>
</dbReference>
<feature type="compositionally biased region" description="Polar residues" evidence="6">
    <location>
        <begin position="713"/>
        <end position="727"/>
    </location>
</feature>
<feature type="domain" description="Pyrin" evidence="8">
    <location>
        <begin position="485"/>
        <end position="585"/>
    </location>
</feature>
<reference evidence="10" key="1">
    <citation type="submission" date="2025-08" db="UniProtKB">
        <authorList>
            <consortium name="Ensembl"/>
        </authorList>
    </citation>
    <scope>IDENTIFICATION</scope>
</reference>
<feature type="compositionally biased region" description="Basic and acidic residues" evidence="6">
    <location>
        <begin position="152"/>
        <end position="164"/>
    </location>
</feature>
<dbReference type="GO" id="GO:0045087">
    <property type="term" value="P:innate immune response"/>
    <property type="evidence" value="ECO:0007669"/>
    <property type="project" value="UniProtKB-KW"/>
</dbReference>
<evidence type="ECO:0000256" key="2">
    <source>
        <dbReference type="ARBA" id="ARBA00022490"/>
    </source>
</evidence>
<dbReference type="PROSITE" id="PS51830">
    <property type="entry name" value="FIIND"/>
    <property type="match status" value="1"/>
</dbReference>
<name>A0A8C7HE05_ONCKI</name>
<dbReference type="PROSITE" id="PS50209">
    <property type="entry name" value="CARD"/>
    <property type="match status" value="1"/>
</dbReference>
<feature type="domain" description="CARD" evidence="7">
    <location>
        <begin position="1264"/>
        <end position="1349"/>
    </location>
</feature>
<dbReference type="RefSeq" id="XP_031672217.1">
    <property type="nucleotide sequence ID" value="XM_031816357.1"/>
</dbReference>
<dbReference type="InterPro" id="IPR004020">
    <property type="entry name" value="DAPIN"/>
</dbReference>
<dbReference type="PANTHER" id="PTHR46985">
    <property type="entry name" value="NACHT, LRR AND PYD DOMAINS-CONTAINING PROTEIN 1"/>
    <property type="match status" value="1"/>
</dbReference>
<dbReference type="Pfam" id="PF00619">
    <property type="entry name" value="CARD"/>
    <property type="match status" value="1"/>
</dbReference>